<evidence type="ECO:0000259" key="9">
    <source>
        <dbReference type="PROSITE" id="PS51007"/>
    </source>
</evidence>
<dbReference type="PROSITE" id="PS51007">
    <property type="entry name" value="CYTC"/>
    <property type="match status" value="2"/>
</dbReference>
<dbReference type="InterPro" id="IPR036909">
    <property type="entry name" value="Cyt_c-like_dom_sf"/>
</dbReference>
<comment type="caution">
    <text evidence="10">The sequence shown here is derived from an EMBL/GenBank/DDBJ whole genome shotgun (WGS) entry which is preliminary data.</text>
</comment>
<evidence type="ECO:0000313" key="10">
    <source>
        <dbReference type="EMBL" id="MDN4120276.1"/>
    </source>
</evidence>
<dbReference type="RefSeq" id="WP_266122401.1">
    <property type="nucleotide sequence ID" value="NZ_JAJHNU010000001.1"/>
</dbReference>
<evidence type="ECO:0000256" key="5">
    <source>
        <dbReference type="ARBA" id="ARBA00023004"/>
    </source>
</evidence>
<dbReference type="InterPro" id="IPR009056">
    <property type="entry name" value="Cyt_c-like_dom"/>
</dbReference>
<evidence type="ECO:0000256" key="7">
    <source>
        <dbReference type="SAM" id="MobiDB-lite"/>
    </source>
</evidence>
<evidence type="ECO:0000256" key="8">
    <source>
        <dbReference type="SAM" id="Phobius"/>
    </source>
</evidence>
<evidence type="ECO:0000256" key="3">
    <source>
        <dbReference type="ARBA" id="ARBA00022723"/>
    </source>
</evidence>
<feature type="compositionally biased region" description="Low complexity" evidence="7">
    <location>
        <begin position="188"/>
        <end position="203"/>
    </location>
</feature>
<keyword evidence="3 6" id="KW-0479">Metal-binding</keyword>
<feature type="region of interest" description="Disordered" evidence="7">
    <location>
        <begin position="177"/>
        <end position="203"/>
    </location>
</feature>
<sequence length="290" mass="30003">MSNTEQKPVENLQGRPAMIKTPQQLLVTVALAFIVPVAVIIMLAQLVSATMSSGAGSDAMSFDAIAERIQPVAGFKLVDANAVIELKTGEQVYESTCIACHGTGIAGAPKTGDKGAWEPLIQLGYDELVHAAINGIRGMPARGGNPNLDDIEVARAVAFMANQAGATFEAPTVVDEAAKEDTPKEEPAPTNDAAATTPSAGATAPVDASIDLAAGKKLYDSVCFACHATKVPGAPQFGDQAAWKPYIETGLDTMVQKAIHGVGAMPPRGGSQASDEEIKSAVQYMVDAAK</sequence>
<dbReference type="SUPFAM" id="SSF46626">
    <property type="entry name" value="Cytochrome c"/>
    <property type="match status" value="2"/>
</dbReference>
<protein>
    <submittedName>
        <fullName evidence="10">C-type cytochrome</fullName>
    </submittedName>
</protein>
<keyword evidence="8" id="KW-1133">Transmembrane helix</keyword>
<dbReference type="PRINTS" id="PR00607">
    <property type="entry name" value="CYTCHROMECIE"/>
</dbReference>
<dbReference type="PANTHER" id="PTHR40942">
    <property type="match status" value="1"/>
</dbReference>
<dbReference type="Proteomes" id="UP001168613">
    <property type="component" value="Unassembled WGS sequence"/>
</dbReference>
<keyword evidence="8" id="KW-0472">Membrane</keyword>
<reference evidence="10" key="1">
    <citation type="submission" date="2021-11" db="EMBL/GenBank/DDBJ databases">
        <title>Draft genome sequence of Alcaligenes endophyticus type strain CCUG 75668T.</title>
        <authorList>
            <person name="Salva-Serra F."/>
            <person name="Duran R.E."/>
            <person name="Seeger M."/>
            <person name="Moore E.R.B."/>
            <person name="Jaen-Luchoro D."/>
        </authorList>
    </citation>
    <scope>NUCLEOTIDE SEQUENCE</scope>
    <source>
        <strain evidence="10">CCUG 75668</strain>
    </source>
</reference>
<evidence type="ECO:0000313" key="11">
    <source>
        <dbReference type="Proteomes" id="UP001168613"/>
    </source>
</evidence>
<name>A0ABT8EG52_9BURK</name>
<keyword evidence="4" id="KW-0249">Electron transport</keyword>
<gene>
    <name evidence="10" type="ORF">LMS43_03115</name>
</gene>
<organism evidence="10 11">
    <name type="scientific">Alcaligenes endophyticus</name>
    <dbReference type="NCBI Taxonomy" id="1929088"/>
    <lineage>
        <taxon>Bacteria</taxon>
        <taxon>Pseudomonadati</taxon>
        <taxon>Pseudomonadota</taxon>
        <taxon>Betaproteobacteria</taxon>
        <taxon>Burkholderiales</taxon>
        <taxon>Alcaligenaceae</taxon>
        <taxon>Alcaligenes</taxon>
    </lineage>
</organism>
<keyword evidence="8" id="KW-0812">Transmembrane</keyword>
<keyword evidence="1" id="KW-0813">Transport</keyword>
<keyword evidence="11" id="KW-1185">Reference proteome</keyword>
<dbReference type="InterPro" id="IPR002323">
    <property type="entry name" value="Cyt_CIE"/>
</dbReference>
<dbReference type="PANTHER" id="PTHR40942:SF4">
    <property type="entry name" value="CYTOCHROME C5"/>
    <property type="match status" value="1"/>
</dbReference>
<keyword evidence="5 6" id="KW-0408">Iron</keyword>
<keyword evidence="2 6" id="KW-0349">Heme</keyword>
<feature type="domain" description="Cytochrome c" evidence="9">
    <location>
        <begin position="210"/>
        <end position="289"/>
    </location>
</feature>
<feature type="compositionally biased region" description="Basic and acidic residues" evidence="7">
    <location>
        <begin position="177"/>
        <end position="187"/>
    </location>
</feature>
<dbReference type="Gene3D" id="1.10.760.10">
    <property type="entry name" value="Cytochrome c-like domain"/>
    <property type="match status" value="2"/>
</dbReference>
<feature type="domain" description="Cytochrome c" evidence="9">
    <location>
        <begin position="84"/>
        <end position="164"/>
    </location>
</feature>
<accession>A0ABT8EG52</accession>
<evidence type="ECO:0000256" key="4">
    <source>
        <dbReference type="ARBA" id="ARBA00022982"/>
    </source>
</evidence>
<evidence type="ECO:0000256" key="2">
    <source>
        <dbReference type="ARBA" id="ARBA00022617"/>
    </source>
</evidence>
<dbReference type="EMBL" id="JAJHNU010000001">
    <property type="protein sequence ID" value="MDN4120276.1"/>
    <property type="molecule type" value="Genomic_DNA"/>
</dbReference>
<feature type="transmembrane region" description="Helical" evidence="8">
    <location>
        <begin position="25"/>
        <end position="47"/>
    </location>
</feature>
<dbReference type="Pfam" id="PF13442">
    <property type="entry name" value="Cytochrome_CBB3"/>
    <property type="match status" value="2"/>
</dbReference>
<evidence type="ECO:0000256" key="1">
    <source>
        <dbReference type="ARBA" id="ARBA00022448"/>
    </source>
</evidence>
<evidence type="ECO:0000256" key="6">
    <source>
        <dbReference type="PROSITE-ProRule" id="PRU00433"/>
    </source>
</evidence>
<proteinExistence type="predicted"/>